<evidence type="ECO:0000256" key="1">
    <source>
        <dbReference type="SAM" id="MobiDB-lite"/>
    </source>
</evidence>
<reference evidence="3 4" key="1">
    <citation type="submission" date="2016-10" db="EMBL/GenBank/DDBJ databases">
        <authorList>
            <person name="de Groot N.N."/>
        </authorList>
    </citation>
    <scope>NUCLEOTIDE SEQUENCE [LARGE SCALE GENOMIC DNA]</scope>
    <source>
        <strain evidence="3 4">CPCC 201354</strain>
    </source>
</reference>
<feature type="region of interest" description="Disordered" evidence="1">
    <location>
        <begin position="39"/>
        <end position="71"/>
    </location>
</feature>
<sequence length="426" mass="45528">MVDVAVFAVMLTVFLSLVEVGVAKEGAAGVVYRREDFRQGTGEGTGEGEGTGTGEGEGADTGPRLGFASPVGTAERTDALGAKTWEFARWTGPERAVGFPATELIASWTADTPAGTWIEIELRGRNAAGLTRWYSMGRWAYGDADILRTSVTGQRDRDGRVDTDTFVAAAGRPVTAYQLRATLYRSPGSAATPVVRSLGTMASAVPAARRVAVSTGGTAWGTELKVPRRSQHAHRGHYPQWNGGGQAWCSPTSVAMVLEYWGKGPSARQTAWVDRSDPAPEVDHAARHVYDYAYKGAGNWPFNVAYAGHHGLEGFVTRLRSLAELERFTAAGVPVVTSQSFTPAELRGAGYATDGHLMVVIGFTRTGDVIANDPAAPTDDGVRRVYSRADFENVWLRGSNSRGIAYIIHPPGHPLPAPEPGNSPNW</sequence>
<dbReference type="RefSeq" id="WP_093171972.1">
    <property type="nucleotide sequence ID" value="NZ_FNCN01000019.1"/>
</dbReference>
<dbReference type="EMBL" id="FNCN01000019">
    <property type="protein sequence ID" value="SDH62932.1"/>
    <property type="molecule type" value="Genomic_DNA"/>
</dbReference>
<keyword evidence="4" id="KW-1185">Reference proteome</keyword>
<evidence type="ECO:0000313" key="3">
    <source>
        <dbReference type="EMBL" id="SDH62932.1"/>
    </source>
</evidence>
<dbReference type="InterPro" id="IPR039563">
    <property type="entry name" value="Peptidase_C39_single_dom"/>
</dbReference>
<organism evidence="3 4">
    <name type="scientific">Sinosporangium album</name>
    <dbReference type="NCBI Taxonomy" id="504805"/>
    <lineage>
        <taxon>Bacteria</taxon>
        <taxon>Bacillati</taxon>
        <taxon>Actinomycetota</taxon>
        <taxon>Actinomycetes</taxon>
        <taxon>Streptosporangiales</taxon>
        <taxon>Streptosporangiaceae</taxon>
        <taxon>Sinosporangium</taxon>
    </lineage>
</organism>
<accession>A0A1G8DYX9</accession>
<dbReference type="OrthoDB" id="9789941at2"/>
<dbReference type="STRING" id="504805.SAMN05421505_11953"/>
<gene>
    <name evidence="3" type="ORF">SAMN05421505_11953</name>
</gene>
<protein>
    <submittedName>
        <fullName evidence="3">Peptidase_C39 like family protein</fullName>
    </submittedName>
</protein>
<dbReference type="Pfam" id="PF13529">
    <property type="entry name" value="Peptidase_C39_2"/>
    <property type="match status" value="1"/>
</dbReference>
<evidence type="ECO:0000259" key="2">
    <source>
        <dbReference type="Pfam" id="PF13529"/>
    </source>
</evidence>
<proteinExistence type="predicted"/>
<dbReference type="Proteomes" id="UP000198923">
    <property type="component" value="Unassembled WGS sequence"/>
</dbReference>
<evidence type="ECO:0000313" key="4">
    <source>
        <dbReference type="Proteomes" id="UP000198923"/>
    </source>
</evidence>
<feature type="domain" description="Peptidase C39-like" evidence="2">
    <location>
        <begin position="225"/>
        <end position="375"/>
    </location>
</feature>
<feature type="compositionally biased region" description="Gly residues" evidence="1">
    <location>
        <begin position="41"/>
        <end position="56"/>
    </location>
</feature>
<name>A0A1G8DYX9_9ACTN</name>
<dbReference type="CDD" id="cd02549">
    <property type="entry name" value="Peptidase_C39A"/>
    <property type="match status" value="1"/>
</dbReference>
<dbReference type="AlphaFoldDB" id="A0A1G8DYX9"/>
<dbReference type="InterPro" id="IPR039564">
    <property type="entry name" value="Peptidase_C39-like"/>
</dbReference>
<dbReference type="Gene3D" id="3.90.70.10">
    <property type="entry name" value="Cysteine proteinases"/>
    <property type="match status" value="1"/>
</dbReference>